<comment type="caution">
    <text evidence="1">The sequence shown here is derived from an EMBL/GenBank/DDBJ whole genome shotgun (WGS) entry which is preliminary data.</text>
</comment>
<gene>
    <name evidence="1" type="ORF">KQX54_003436</name>
</gene>
<dbReference type="Proteomes" id="UP000826195">
    <property type="component" value="Unassembled WGS sequence"/>
</dbReference>
<evidence type="ECO:0000313" key="1">
    <source>
        <dbReference type="EMBL" id="KAH0534368.1"/>
    </source>
</evidence>
<organism evidence="1 2">
    <name type="scientific">Cotesia glomerata</name>
    <name type="common">Lepidopteran parasitic wasp</name>
    <name type="synonym">Apanteles glomeratus</name>
    <dbReference type="NCBI Taxonomy" id="32391"/>
    <lineage>
        <taxon>Eukaryota</taxon>
        <taxon>Metazoa</taxon>
        <taxon>Ecdysozoa</taxon>
        <taxon>Arthropoda</taxon>
        <taxon>Hexapoda</taxon>
        <taxon>Insecta</taxon>
        <taxon>Pterygota</taxon>
        <taxon>Neoptera</taxon>
        <taxon>Endopterygota</taxon>
        <taxon>Hymenoptera</taxon>
        <taxon>Apocrita</taxon>
        <taxon>Ichneumonoidea</taxon>
        <taxon>Braconidae</taxon>
        <taxon>Microgastrinae</taxon>
        <taxon>Cotesia</taxon>
    </lineage>
</organism>
<sequence length="162" mass="18335">MQPGGRVVDNWVSDRILQARLFVGQLRLEDRDFGEDKAKIFSNGRQKARAFLFFEILGLGRRSLVKLFARASKLFAGATQATRKTKKKRMDKEYRDKLPVLNTLKVIVISIVFIGTCRTEIADTAGAGFSVFGCHYYVGWNGSLMLGKWVTWRNYESGSCSI</sequence>
<dbReference type="AlphaFoldDB" id="A0AAV7HTB7"/>
<proteinExistence type="predicted"/>
<name>A0AAV7HTB7_COTGL</name>
<protein>
    <submittedName>
        <fullName evidence="1">Uncharacterized protein</fullName>
    </submittedName>
</protein>
<keyword evidence="2" id="KW-1185">Reference proteome</keyword>
<reference evidence="1 2" key="1">
    <citation type="journal article" date="2021" name="J. Hered.">
        <title>A chromosome-level genome assembly of the parasitoid wasp, Cotesia glomerata (Hymenoptera: Braconidae).</title>
        <authorList>
            <person name="Pinto B.J."/>
            <person name="Weis J.J."/>
            <person name="Gamble T."/>
            <person name="Ode P.J."/>
            <person name="Paul R."/>
            <person name="Zaspel J.M."/>
        </authorList>
    </citation>
    <scope>NUCLEOTIDE SEQUENCE [LARGE SCALE GENOMIC DNA]</scope>
    <source>
        <strain evidence="1">CgM1</strain>
    </source>
</reference>
<accession>A0AAV7HTB7</accession>
<dbReference type="EMBL" id="JAHXZJ010002982">
    <property type="protein sequence ID" value="KAH0534368.1"/>
    <property type="molecule type" value="Genomic_DNA"/>
</dbReference>
<evidence type="ECO:0000313" key="2">
    <source>
        <dbReference type="Proteomes" id="UP000826195"/>
    </source>
</evidence>